<feature type="domain" description="HpcH/HpaI aldolase/citrate lyase" evidence="2">
    <location>
        <begin position="62"/>
        <end position="177"/>
    </location>
</feature>
<dbReference type="InterPro" id="IPR040442">
    <property type="entry name" value="Pyrv_kinase-like_dom_sf"/>
</dbReference>
<dbReference type="GO" id="GO:0016829">
    <property type="term" value="F:lyase activity"/>
    <property type="evidence" value="ECO:0007669"/>
    <property type="project" value="UniProtKB-KW"/>
</dbReference>
<proteinExistence type="predicted"/>
<reference evidence="3" key="1">
    <citation type="submission" date="2020-04" db="EMBL/GenBank/DDBJ databases">
        <authorList>
            <person name="Chiriac C."/>
            <person name="Salcher M."/>
            <person name="Ghai R."/>
            <person name="Kavagutti S V."/>
        </authorList>
    </citation>
    <scope>NUCLEOTIDE SEQUENCE</scope>
</reference>
<dbReference type="SUPFAM" id="SSF51621">
    <property type="entry name" value="Phosphoenolpyruvate/pyruvate domain"/>
    <property type="match status" value="1"/>
</dbReference>
<evidence type="ECO:0000259" key="2">
    <source>
        <dbReference type="Pfam" id="PF03328"/>
    </source>
</evidence>
<sequence length="265" mass="29619">MNTRELKCVKILTDLIENEGLVGIKTSFEDEGATFNETVRLKQVCNEAKAKITLKIGGPEAIRDLKDSTIIGVKGIVAPMVESEFGLVKFLQATKVHIPEDTLNSLQLNVNLETITAMNNSDKILSIPEVQDLYGVTVGRVDLVSSMGKDRSYVNSEEVYKLAKQVFTKAKAKGLKACLGGAVSIESLDFLKKLHSEGLLDKFETRFCIFDPSTALKNLPRALAKAQMFEYEWMTSKHDYYNTLANQDIKRIKMIQDRINQSSTF</sequence>
<dbReference type="Gene3D" id="3.20.20.60">
    <property type="entry name" value="Phosphoenolpyruvate-binding domains"/>
    <property type="match status" value="1"/>
</dbReference>
<accession>A0A6J5KWT8</accession>
<dbReference type="InterPro" id="IPR015813">
    <property type="entry name" value="Pyrv/PenolPyrv_kinase-like_dom"/>
</dbReference>
<dbReference type="Pfam" id="PF03328">
    <property type="entry name" value="HpcH_HpaI"/>
    <property type="match status" value="1"/>
</dbReference>
<evidence type="ECO:0000313" key="3">
    <source>
        <dbReference type="EMBL" id="CAB4125477.1"/>
    </source>
</evidence>
<gene>
    <name evidence="3" type="ORF">UFOVP54_149</name>
</gene>
<keyword evidence="3" id="KW-0456">Lyase</keyword>
<keyword evidence="1" id="KW-0479">Metal-binding</keyword>
<evidence type="ECO:0000256" key="1">
    <source>
        <dbReference type="ARBA" id="ARBA00022723"/>
    </source>
</evidence>
<name>A0A6J5KWT8_9CAUD</name>
<organism evidence="3">
    <name type="scientific">uncultured Caudovirales phage</name>
    <dbReference type="NCBI Taxonomy" id="2100421"/>
    <lineage>
        <taxon>Viruses</taxon>
        <taxon>Duplodnaviria</taxon>
        <taxon>Heunggongvirae</taxon>
        <taxon>Uroviricota</taxon>
        <taxon>Caudoviricetes</taxon>
        <taxon>Peduoviridae</taxon>
        <taxon>Maltschvirus</taxon>
        <taxon>Maltschvirus maltsch</taxon>
    </lineage>
</organism>
<protein>
    <submittedName>
        <fullName evidence="3">HpcH/HpaI aldolase/citrate lyase domain containing protein</fullName>
    </submittedName>
</protein>
<dbReference type="InterPro" id="IPR005000">
    <property type="entry name" value="Aldolase/citrate-lyase_domain"/>
</dbReference>
<dbReference type="EMBL" id="LR796188">
    <property type="protein sequence ID" value="CAB4125477.1"/>
    <property type="molecule type" value="Genomic_DNA"/>
</dbReference>
<dbReference type="GO" id="GO:0046872">
    <property type="term" value="F:metal ion binding"/>
    <property type="evidence" value="ECO:0007669"/>
    <property type="project" value="UniProtKB-KW"/>
</dbReference>